<protein>
    <submittedName>
        <fullName evidence="5">Transcriptional regulator</fullName>
    </submittedName>
</protein>
<dbReference type="PANTHER" id="PTHR43132:SF2">
    <property type="entry name" value="ARSENICAL RESISTANCE OPERON REPRESSOR ARSR-RELATED"/>
    <property type="match status" value="1"/>
</dbReference>
<dbReference type="PANTHER" id="PTHR43132">
    <property type="entry name" value="ARSENICAL RESISTANCE OPERON REPRESSOR ARSR-RELATED"/>
    <property type="match status" value="1"/>
</dbReference>
<dbReference type="PROSITE" id="PS50987">
    <property type="entry name" value="HTH_ARSR_2"/>
    <property type="match status" value="1"/>
</dbReference>
<accession>A0A2T8HT98</accession>
<keyword evidence="6" id="KW-1185">Reference proteome</keyword>
<dbReference type="Pfam" id="PF12840">
    <property type="entry name" value="HTH_20"/>
    <property type="match status" value="1"/>
</dbReference>
<keyword evidence="3" id="KW-0804">Transcription</keyword>
<evidence type="ECO:0000256" key="2">
    <source>
        <dbReference type="ARBA" id="ARBA00023125"/>
    </source>
</evidence>
<feature type="domain" description="HTH arsR-type" evidence="4">
    <location>
        <begin position="1"/>
        <end position="95"/>
    </location>
</feature>
<organism evidence="5 6">
    <name type="scientific">Pararhodobacter oceanensis</name>
    <dbReference type="NCBI Taxonomy" id="2172121"/>
    <lineage>
        <taxon>Bacteria</taxon>
        <taxon>Pseudomonadati</taxon>
        <taxon>Pseudomonadota</taxon>
        <taxon>Alphaproteobacteria</taxon>
        <taxon>Rhodobacterales</taxon>
        <taxon>Paracoccaceae</taxon>
        <taxon>Pararhodobacter</taxon>
    </lineage>
</organism>
<proteinExistence type="predicted"/>
<dbReference type="InterPro" id="IPR001845">
    <property type="entry name" value="HTH_ArsR_DNA-bd_dom"/>
</dbReference>
<dbReference type="NCBIfam" id="NF033788">
    <property type="entry name" value="HTH_metalloreg"/>
    <property type="match status" value="1"/>
</dbReference>
<dbReference type="Gene3D" id="1.10.10.10">
    <property type="entry name" value="Winged helix-like DNA-binding domain superfamily/Winged helix DNA-binding domain"/>
    <property type="match status" value="1"/>
</dbReference>
<dbReference type="OrthoDB" id="9804742at2"/>
<dbReference type="CDD" id="cd00090">
    <property type="entry name" value="HTH_ARSR"/>
    <property type="match status" value="1"/>
</dbReference>
<comment type="caution">
    <text evidence="5">The sequence shown here is derived from an EMBL/GenBank/DDBJ whole genome shotgun (WGS) entry which is preliminary data.</text>
</comment>
<evidence type="ECO:0000313" key="5">
    <source>
        <dbReference type="EMBL" id="PVH28680.1"/>
    </source>
</evidence>
<sequence length="103" mass="11111">MKHSNVALALAALGHDTRLSIFRLLVRAGNDGLIIGEIGQHLDMAPSTLAYHLKTLVDAGLVTQERQGRQILTRVDFAVMHQTVAFLTAECCTGVTLTQKDAA</sequence>
<keyword evidence="2" id="KW-0238">DNA-binding</keyword>
<dbReference type="InterPro" id="IPR051011">
    <property type="entry name" value="Metal_resp_trans_reg"/>
</dbReference>
<gene>
    <name evidence="5" type="ORF">DDE20_10855</name>
</gene>
<dbReference type="SUPFAM" id="SSF46785">
    <property type="entry name" value="Winged helix' DNA-binding domain"/>
    <property type="match status" value="1"/>
</dbReference>
<keyword evidence="1" id="KW-0805">Transcription regulation</keyword>
<evidence type="ECO:0000259" key="4">
    <source>
        <dbReference type="PROSITE" id="PS50987"/>
    </source>
</evidence>
<name>A0A2T8HT98_9RHOB</name>
<dbReference type="PRINTS" id="PR00778">
    <property type="entry name" value="HTHARSR"/>
</dbReference>
<dbReference type="RefSeq" id="WP_116558517.1">
    <property type="nucleotide sequence ID" value="NZ_QDKM01000004.1"/>
</dbReference>
<dbReference type="InterPro" id="IPR036390">
    <property type="entry name" value="WH_DNA-bd_sf"/>
</dbReference>
<dbReference type="InterPro" id="IPR011991">
    <property type="entry name" value="ArsR-like_HTH"/>
</dbReference>
<dbReference type="Proteomes" id="UP000245911">
    <property type="component" value="Unassembled WGS sequence"/>
</dbReference>
<dbReference type="GO" id="GO:0003677">
    <property type="term" value="F:DNA binding"/>
    <property type="evidence" value="ECO:0007669"/>
    <property type="project" value="UniProtKB-KW"/>
</dbReference>
<evidence type="ECO:0000313" key="6">
    <source>
        <dbReference type="Proteomes" id="UP000245911"/>
    </source>
</evidence>
<dbReference type="AlphaFoldDB" id="A0A2T8HT98"/>
<evidence type="ECO:0000256" key="1">
    <source>
        <dbReference type="ARBA" id="ARBA00023015"/>
    </source>
</evidence>
<evidence type="ECO:0000256" key="3">
    <source>
        <dbReference type="ARBA" id="ARBA00023163"/>
    </source>
</evidence>
<dbReference type="InterPro" id="IPR036388">
    <property type="entry name" value="WH-like_DNA-bd_sf"/>
</dbReference>
<reference evidence="5 6" key="1">
    <citation type="submission" date="2018-04" db="EMBL/GenBank/DDBJ databases">
        <title>Pararhodobacter oceanense sp. nov., isolated from marine intertidal sediment.</title>
        <authorList>
            <person name="Wang X.-L."/>
            <person name="Du Z.-J."/>
        </authorList>
    </citation>
    <scope>NUCLEOTIDE SEQUENCE [LARGE SCALE GENOMIC DNA]</scope>
    <source>
        <strain evidence="5 6">AM505</strain>
    </source>
</reference>
<dbReference type="SMART" id="SM00418">
    <property type="entry name" value="HTH_ARSR"/>
    <property type="match status" value="1"/>
</dbReference>
<dbReference type="EMBL" id="QDKM01000004">
    <property type="protein sequence ID" value="PVH28680.1"/>
    <property type="molecule type" value="Genomic_DNA"/>
</dbReference>
<dbReference type="GO" id="GO:0003700">
    <property type="term" value="F:DNA-binding transcription factor activity"/>
    <property type="evidence" value="ECO:0007669"/>
    <property type="project" value="InterPro"/>
</dbReference>